<evidence type="ECO:0000313" key="3">
    <source>
        <dbReference type="Proteomes" id="UP000028875"/>
    </source>
</evidence>
<proteinExistence type="predicted"/>
<sequence>MPICQNCGEKWSWKQTIRTTFRLKCPYCGKKQYESASSRTRAGVFVLIPIVFLPINAWLEISVSASLIIAIFISFLVLGLYPFVLSLSNEEEPYW</sequence>
<evidence type="ECO:0000256" key="1">
    <source>
        <dbReference type="SAM" id="Phobius"/>
    </source>
</evidence>
<gene>
    <name evidence="2" type="ORF">BN990_02341</name>
</gene>
<reference evidence="2 3" key="1">
    <citation type="submission" date="2014-03" db="EMBL/GenBank/DDBJ databases">
        <authorList>
            <person name="Urmite Genomes U."/>
        </authorList>
    </citation>
    <scope>NUCLEOTIDE SEQUENCE [LARGE SCALE GENOMIC DNA]</scope>
    <source>
        <strain evidence="2 3">Vm-5</strain>
    </source>
</reference>
<dbReference type="Proteomes" id="UP000028875">
    <property type="component" value="Unassembled WGS sequence"/>
</dbReference>
<feature type="transmembrane region" description="Helical" evidence="1">
    <location>
        <begin position="65"/>
        <end position="85"/>
    </location>
</feature>
<dbReference type="eggNOG" id="ENOG50339QF">
    <property type="taxonomic scope" value="Bacteria"/>
</dbReference>
<dbReference type="OrthoDB" id="2418141at2"/>
<accession>A0A024QBX6</accession>
<reference evidence="3" key="2">
    <citation type="submission" date="2014-05" db="EMBL/GenBank/DDBJ databases">
        <title>Draft genome sequence of Virgibacillus massiliensis Vm-5.</title>
        <authorList>
            <person name="Khelaifia S."/>
            <person name="Croce O."/>
            <person name="Lagier J.C."/>
            <person name="Raoult D."/>
        </authorList>
    </citation>
    <scope>NUCLEOTIDE SEQUENCE [LARGE SCALE GENOMIC DNA]</scope>
    <source>
        <strain evidence="3">Vm-5</strain>
    </source>
</reference>
<dbReference type="NCBIfam" id="TIGR04104">
    <property type="entry name" value="cxxc_20_cxxc"/>
    <property type="match status" value="1"/>
</dbReference>
<dbReference type="STRING" id="1462526.BN990_02341"/>
<evidence type="ECO:0000313" key="2">
    <source>
        <dbReference type="EMBL" id="CDQ40023.1"/>
    </source>
</evidence>
<keyword evidence="3" id="KW-1185">Reference proteome</keyword>
<dbReference type="EMBL" id="CCDP010000001">
    <property type="protein sequence ID" value="CDQ40023.1"/>
    <property type="molecule type" value="Genomic_DNA"/>
</dbReference>
<protein>
    <submittedName>
        <fullName evidence="2">Cxxc_20_cxxc protein</fullName>
    </submittedName>
</protein>
<feature type="transmembrane region" description="Helical" evidence="1">
    <location>
        <begin position="40"/>
        <end position="59"/>
    </location>
</feature>
<keyword evidence="1" id="KW-0812">Transmembrane</keyword>
<name>A0A024QBX6_9BACI</name>
<dbReference type="RefSeq" id="WP_021291487.1">
    <property type="nucleotide sequence ID" value="NZ_BNER01000004.1"/>
</dbReference>
<comment type="caution">
    <text evidence="2">The sequence shown here is derived from an EMBL/GenBank/DDBJ whole genome shotgun (WGS) entry which is preliminary data.</text>
</comment>
<organism evidence="2 3">
    <name type="scientific">Virgibacillus massiliensis</name>
    <dbReference type="NCBI Taxonomy" id="1462526"/>
    <lineage>
        <taxon>Bacteria</taxon>
        <taxon>Bacillati</taxon>
        <taxon>Bacillota</taxon>
        <taxon>Bacilli</taxon>
        <taxon>Bacillales</taxon>
        <taxon>Bacillaceae</taxon>
        <taxon>Virgibacillus</taxon>
    </lineage>
</organism>
<keyword evidence="1" id="KW-0472">Membrane</keyword>
<dbReference type="InterPro" id="IPR026369">
    <property type="entry name" value="CxxC_20_CxxC"/>
</dbReference>
<keyword evidence="1" id="KW-1133">Transmembrane helix</keyword>
<dbReference type="AlphaFoldDB" id="A0A024QBX6"/>